<dbReference type="GO" id="GO:0016491">
    <property type="term" value="F:oxidoreductase activity"/>
    <property type="evidence" value="ECO:0007669"/>
    <property type="project" value="InterPro"/>
</dbReference>
<evidence type="ECO:0000256" key="2">
    <source>
        <dbReference type="SAM" id="Phobius"/>
    </source>
</evidence>
<dbReference type="PROSITE" id="PS51352">
    <property type="entry name" value="THIOREDOXIN_2"/>
    <property type="match status" value="1"/>
</dbReference>
<dbReference type="SUPFAM" id="SSF52833">
    <property type="entry name" value="Thioredoxin-like"/>
    <property type="match status" value="1"/>
</dbReference>
<evidence type="ECO:0000313" key="4">
    <source>
        <dbReference type="EMBL" id="TXL67779.1"/>
    </source>
</evidence>
<proteinExistence type="predicted"/>
<keyword evidence="2" id="KW-0812">Transmembrane</keyword>
<dbReference type="Gene3D" id="3.40.30.10">
    <property type="entry name" value="Glutaredoxin"/>
    <property type="match status" value="1"/>
</dbReference>
<feature type="transmembrane region" description="Helical" evidence="2">
    <location>
        <begin position="5"/>
        <end position="23"/>
    </location>
</feature>
<dbReference type="RefSeq" id="WP_147665508.1">
    <property type="nucleotide sequence ID" value="NZ_VDUW01000001.1"/>
</dbReference>
<gene>
    <name evidence="4" type="ORF">FHP05_01805</name>
</gene>
<dbReference type="GO" id="GO:0016209">
    <property type="term" value="F:antioxidant activity"/>
    <property type="evidence" value="ECO:0007669"/>
    <property type="project" value="InterPro"/>
</dbReference>
<dbReference type="InterPro" id="IPR000866">
    <property type="entry name" value="AhpC/TSA"/>
</dbReference>
<name>A0A5C8P2E8_9BACI</name>
<keyword evidence="2" id="KW-0472">Membrane</keyword>
<sequence length="190" mass="21397">MNKRIIGVSLIVVLIGIFLYSTFNKPNDEKNQVAQQTDNGGVIMSEEAGGIAVGEVAPDFELENLDGEKVKLSDLKGKKVILNFWASWCPPCKKEMPEMQTFYEKHHKDIEILAVNTSEKSPKNAQQFIEENGFTFPILFDKDSEIGGETYKAIALPTTYFIGTDGVIQQERKIGPMTYEYMVEMMNSLE</sequence>
<keyword evidence="1" id="KW-1015">Disulfide bond</keyword>
<organism evidence="4 5">
    <name type="scientific">Cerasibacillus terrae</name>
    <dbReference type="NCBI Taxonomy" id="2498845"/>
    <lineage>
        <taxon>Bacteria</taxon>
        <taxon>Bacillati</taxon>
        <taxon>Bacillota</taxon>
        <taxon>Bacilli</taxon>
        <taxon>Bacillales</taxon>
        <taxon>Bacillaceae</taxon>
        <taxon>Cerasibacillus</taxon>
    </lineage>
</organism>
<keyword evidence="5" id="KW-1185">Reference proteome</keyword>
<dbReference type="InterPro" id="IPR017937">
    <property type="entry name" value="Thioredoxin_CS"/>
</dbReference>
<dbReference type="InterPro" id="IPR050553">
    <property type="entry name" value="Thioredoxin_ResA/DsbE_sf"/>
</dbReference>
<dbReference type="InterPro" id="IPR013766">
    <property type="entry name" value="Thioredoxin_domain"/>
</dbReference>
<accession>A0A5C8P2E8</accession>
<dbReference type="OrthoDB" id="25753at2"/>
<dbReference type="PANTHER" id="PTHR42852:SF1">
    <property type="entry name" value="THIOREDOXIN-LIKE PROTEIN YNEN"/>
    <property type="match status" value="1"/>
</dbReference>
<dbReference type="PANTHER" id="PTHR42852">
    <property type="entry name" value="THIOL:DISULFIDE INTERCHANGE PROTEIN DSBE"/>
    <property type="match status" value="1"/>
</dbReference>
<dbReference type="AlphaFoldDB" id="A0A5C8P2E8"/>
<evidence type="ECO:0000256" key="1">
    <source>
        <dbReference type="ARBA" id="ARBA00023157"/>
    </source>
</evidence>
<dbReference type="Proteomes" id="UP000321574">
    <property type="component" value="Unassembled WGS sequence"/>
</dbReference>
<protein>
    <submittedName>
        <fullName evidence="4">Redoxin domain-containing protein</fullName>
    </submittedName>
</protein>
<comment type="caution">
    <text evidence="4">The sequence shown here is derived from an EMBL/GenBank/DDBJ whole genome shotgun (WGS) entry which is preliminary data.</text>
</comment>
<dbReference type="PROSITE" id="PS00194">
    <property type="entry name" value="THIOREDOXIN_1"/>
    <property type="match status" value="1"/>
</dbReference>
<dbReference type="EMBL" id="VDUW01000001">
    <property type="protein sequence ID" value="TXL67779.1"/>
    <property type="molecule type" value="Genomic_DNA"/>
</dbReference>
<reference evidence="4 5" key="1">
    <citation type="submission" date="2019-06" db="EMBL/GenBank/DDBJ databases">
        <title>Cerasibacillus sp. nov., isolated from maize field.</title>
        <authorList>
            <person name="Lin S.-Y."/>
            <person name="Tsai C.-F."/>
            <person name="Young C.-C."/>
        </authorList>
    </citation>
    <scope>NUCLEOTIDE SEQUENCE [LARGE SCALE GENOMIC DNA]</scope>
    <source>
        <strain evidence="4 5">CC-CFT480</strain>
    </source>
</reference>
<feature type="domain" description="Thioredoxin" evidence="3">
    <location>
        <begin position="51"/>
        <end position="190"/>
    </location>
</feature>
<evidence type="ECO:0000313" key="5">
    <source>
        <dbReference type="Proteomes" id="UP000321574"/>
    </source>
</evidence>
<dbReference type="InterPro" id="IPR036249">
    <property type="entry name" value="Thioredoxin-like_sf"/>
</dbReference>
<dbReference type="CDD" id="cd02966">
    <property type="entry name" value="TlpA_like_family"/>
    <property type="match status" value="1"/>
</dbReference>
<keyword evidence="2" id="KW-1133">Transmembrane helix</keyword>
<dbReference type="Pfam" id="PF00578">
    <property type="entry name" value="AhpC-TSA"/>
    <property type="match status" value="1"/>
</dbReference>
<evidence type="ECO:0000259" key="3">
    <source>
        <dbReference type="PROSITE" id="PS51352"/>
    </source>
</evidence>